<reference evidence="1 2" key="1">
    <citation type="submission" date="2018-08" db="EMBL/GenBank/DDBJ databases">
        <title>A genome reference for cultivated species of the human gut microbiota.</title>
        <authorList>
            <person name="Zou Y."/>
            <person name="Xue W."/>
            <person name="Luo G."/>
        </authorList>
    </citation>
    <scope>NUCLEOTIDE SEQUENCE [LARGE SCALE GENOMIC DNA]</scope>
    <source>
        <strain evidence="1 2">AF28-26</strain>
    </source>
</reference>
<protein>
    <submittedName>
        <fullName evidence="1">Uncharacterized protein</fullName>
    </submittedName>
</protein>
<dbReference type="EMBL" id="QRTC01000006">
    <property type="protein sequence ID" value="RGQ43365.1"/>
    <property type="molecule type" value="Genomic_DNA"/>
</dbReference>
<gene>
    <name evidence="1" type="ORF">DWY99_02915</name>
</gene>
<evidence type="ECO:0000313" key="1">
    <source>
        <dbReference type="EMBL" id="RGQ43365.1"/>
    </source>
</evidence>
<name>A0A412AZN8_9FIRM</name>
<evidence type="ECO:0000313" key="2">
    <source>
        <dbReference type="Proteomes" id="UP000284751"/>
    </source>
</evidence>
<accession>A0A412AZN8</accession>
<dbReference type="AlphaFoldDB" id="A0A412AZN8"/>
<organism evidence="1 2">
    <name type="scientific">[Clostridium] leptum</name>
    <dbReference type="NCBI Taxonomy" id="1535"/>
    <lineage>
        <taxon>Bacteria</taxon>
        <taxon>Bacillati</taxon>
        <taxon>Bacillota</taxon>
        <taxon>Clostridia</taxon>
        <taxon>Eubacteriales</taxon>
        <taxon>Oscillospiraceae</taxon>
        <taxon>Oscillospiraceae incertae sedis</taxon>
    </lineage>
</organism>
<comment type="caution">
    <text evidence="1">The sequence shown here is derived from an EMBL/GenBank/DDBJ whole genome shotgun (WGS) entry which is preliminary data.</text>
</comment>
<proteinExistence type="predicted"/>
<sequence>MVKRPFELLLISIIVIFRGRSNQRKGNYSRTLKNLRFIQSFSVPIGRRQPFAAGKSYLSRLK</sequence>
<dbReference type="Proteomes" id="UP000284751">
    <property type="component" value="Unassembled WGS sequence"/>
</dbReference>